<gene>
    <name evidence="2" type="ORF">rosag_03080</name>
</gene>
<keyword evidence="3" id="KW-1185">Reference proteome</keyword>
<comment type="caution">
    <text evidence="2">The sequence shown here is derived from an EMBL/GenBank/DDBJ whole genome shotgun (WGS) entry which is preliminary data.</text>
</comment>
<feature type="region of interest" description="Disordered" evidence="1">
    <location>
        <begin position="77"/>
        <end position="104"/>
    </location>
</feature>
<evidence type="ECO:0000313" key="3">
    <source>
        <dbReference type="Proteomes" id="UP001161325"/>
    </source>
</evidence>
<protein>
    <submittedName>
        <fullName evidence="2">Uncharacterized protein</fullName>
    </submittedName>
</protein>
<dbReference type="EMBL" id="BRXS01000001">
    <property type="protein sequence ID" value="GLC23795.1"/>
    <property type="molecule type" value="Genomic_DNA"/>
</dbReference>
<dbReference type="AlphaFoldDB" id="A0AA37PZE6"/>
<evidence type="ECO:0000313" key="2">
    <source>
        <dbReference type="EMBL" id="GLC23795.1"/>
    </source>
</evidence>
<feature type="compositionally biased region" description="Low complexity" evidence="1">
    <location>
        <begin position="92"/>
        <end position="104"/>
    </location>
</feature>
<accession>A0AA37PZE6</accession>
<dbReference type="Proteomes" id="UP001161325">
    <property type="component" value="Unassembled WGS sequence"/>
</dbReference>
<reference evidence="2" key="1">
    <citation type="submission" date="2022-08" db="EMBL/GenBank/DDBJ databases">
        <title>Draft genome sequencing of Roseisolibacter agri AW1220.</title>
        <authorList>
            <person name="Tobiishi Y."/>
            <person name="Tonouchi A."/>
        </authorList>
    </citation>
    <scope>NUCLEOTIDE SEQUENCE</scope>
    <source>
        <strain evidence="2">AW1220</strain>
    </source>
</reference>
<organism evidence="2 3">
    <name type="scientific">Roseisolibacter agri</name>
    <dbReference type="NCBI Taxonomy" id="2014610"/>
    <lineage>
        <taxon>Bacteria</taxon>
        <taxon>Pseudomonadati</taxon>
        <taxon>Gemmatimonadota</taxon>
        <taxon>Gemmatimonadia</taxon>
        <taxon>Gemmatimonadales</taxon>
        <taxon>Gemmatimonadaceae</taxon>
        <taxon>Roseisolibacter</taxon>
    </lineage>
</organism>
<evidence type="ECO:0000256" key="1">
    <source>
        <dbReference type="SAM" id="MobiDB-lite"/>
    </source>
</evidence>
<name>A0AA37PZE6_9BACT</name>
<proteinExistence type="predicted"/>
<sequence>MTAPSDTALLDTLIARRVVLTDRRARLSWRADVAHEVSAALRAENSRGLTEAARLRGECERLLAEAACRLAPLSSADVGPTARAHDGPPPAASGAPRGGAAARR</sequence>